<dbReference type="InterPro" id="IPR004244">
    <property type="entry name" value="Transposase_22"/>
</dbReference>
<name>A0AAV7W129_PLEWA</name>
<reference evidence="2" key="1">
    <citation type="journal article" date="2022" name="bioRxiv">
        <title>Sequencing and chromosome-scale assembly of the giantPleurodeles waltlgenome.</title>
        <authorList>
            <person name="Brown T."/>
            <person name="Elewa A."/>
            <person name="Iarovenko S."/>
            <person name="Subramanian E."/>
            <person name="Araus A.J."/>
            <person name="Petzold A."/>
            <person name="Susuki M."/>
            <person name="Suzuki K.-i.T."/>
            <person name="Hayashi T."/>
            <person name="Toyoda A."/>
            <person name="Oliveira C."/>
            <person name="Osipova E."/>
            <person name="Leigh N.D."/>
            <person name="Simon A."/>
            <person name="Yun M.H."/>
        </authorList>
    </citation>
    <scope>NUCLEOTIDE SEQUENCE</scope>
    <source>
        <strain evidence="2">20211129_DDA</strain>
        <tissue evidence="2">Liver</tissue>
    </source>
</reference>
<evidence type="ECO:0000313" key="2">
    <source>
        <dbReference type="EMBL" id="KAJ1206590.1"/>
    </source>
</evidence>
<proteinExistence type="predicted"/>
<organism evidence="2 3">
    <name type="scientific">Pleurodeles waltl</name>
    <name type="common">Iberian ribbed newt</name>
    <dbReference type="NCBI Taxonomy" id="8319"/>
    <lineage>
        <taxon>Eukaryota</taxon>
        <taxon>Metazoa</taxon>
        <taxon>Chordata</taxon>
        <taxon>Craniata</taxon>
        <taxon>Vertebrata</taxon>
        <taxon>Euteleostomi</taxon>
        <taxon>Amphibia</taxon>
        <taxon>Batrachia</taxon>
        <taxon>Caudata</taxon>
        <taxon>Salamandroidea</taxon>
        <taxon>Salamandridae</taxon>
        <taxon>Pleurodelinae</taxon>
        <taxon>Pleurodeles</taxon>
    </lineage>
</organism>
<comment type="caution">
    <text evidence="2">The sequence shown here is derived from an EMBL/GenBank/DDBJ whole genome shotgun (WGS) entry which is preliminary data.</text>
</comment>
<gene>
    <name evidence="2" type="ORF">NDU88_001993</name>
</gene>
<feature type="compositionally biased region" description="Polar residues" evidence="1">
    <location>
        <begin position="15"/>
        <end position="38"/>
    </location>
</feature>
<evidence type="ECO:0000256" key="1">
    <source>
        <dbReference type="SAM" id="MobiDB-lite"/>
    </source>
</evidence>
<dbReference type="PANTHER" id="PTHR11505">
    <property type="entry name" value="L1 TRANSPOSABLE ELEMENT-RELATED"/>
    <property type="match status" value="1"/>
</dbReference>
<accession>A0AAV7W129</accession>
<dbReference type="AlphaFoldDB" id="A0AAV7W129"/>
<evidence type="ECO:0008006" key="4">
    <source>
        <dbReference type="Google" id="ProtNLM"/>
    </source>
</evidence>
<dbReference type="Gene3D" id="3.30.70.1820">
    <property type="entry name" value="L1 transposable element, RRM domain"/>
    <property type="match status" value="1"/>
</dbReference>
<keyword evidence="3" id="KW-1185">Reference proteome</keyword>
<dbReference type="EMBL" id="JANPWB010000002">
    <property type="protein sequence ID" value="KAJ1206590.1"/>
    <property type="molecule type" value="Genomic_DNA"/>
</dbReference>
<sequence length="285" mass="32291">MPGRRSSVSEALLNSKASSSAPMTQPPVQHHTTSDMAQESTMDRILQEISAVGRMLEGMDNTMASLMAETKSIRLDIAGFQSCVLGLEQRVSLVEAHTASSRDRDQELLYLHSKVTDLEDRTRRDNVRFLGFPEAIEGEDMHLFLRAALPKLTGITFDSPLEFQRAHRLGPKRPNASTRPQPLITCPLRHTQARQIKQRARAHGSCQMDGQEIWITADFPKETSERRRAFLALRPRMRQMEVKYGLFEPARMWVPKNGLSQDFYGPEDLHSFLEGLQPMDTFASL</sequence>
<evidence type="ECO:0000313" key="3">
    <source>
        <dbReference type="Proteomes" id="UP001066276"/>
    </source>
</evidence>
<dbReference type="Proteomes" id="UP001066276">
    <property type="component" value="Chromosome 1_2"/>
</dbReference>
<protein>
    <recommendedName>
        <fullName evidence="4">LINE-1 type transposase domain-containing 1</fullName>
    </recommendedName>
</protein>
<feature type="region of interest" description="Disordered" evidence="1">
    <location>
        <begin position="1"/>
        <end position="38"/>
    </location>
</feature>